<keyword evidence="2" id="KW-1185">Reference proteome</keyword>
<dbReference type="AlphaFoldDB" id="A0A2V2MRG4"/>
<evidence type="ECO:0000313" key="2">
    <source>
        <dbReference type="Proteomes" id="UP000245934"/>
    </source>
</evidence>
<gene>
    <name evidence="1" type="ORF">DLD82_15155</name>
</gene>
<organism evidence="1 2">
    <name type="scientific">Methanospirillum stamsii</name>
    <dbReference type="NCBI Taxonomy" id="1277351"/>
    <lineage>
        <taxon>Archaea</taxon>
        <taxon>Methanobacteriati</taxon>
        <taxon>Methanobacteriota</taxon>
        <taxon>Stenosarchaea group</taxon>
        <taxon>Methanomicrobia</taxon>
        <taxon>Methanomicrobiales</taxon>
        <taxon>Methanospirillaceae</taxon>
        <taxon>Methanospirillum</taxon>
    </lineage>
</organism>
<accession>A0A2V2MRG4</accession>
<dbReference type="OrthoDB" id="115275at2157"/>
<name>A0A2V2MRG4_9EURY</name>
<evidence type="ECO:0000313" key="1">
    <source>
        <dbReference type="EMBL" id="PWR70824.1"/>
    </source>
</evidence>
<protein>
    <submittedName>
        <fullName evidence="1">Uncharacterized protein</fullName>
    </submittedName>
</protein>
<comment type="caution">
    <text evidence="1">The sequence shown here is derived from an EMBL/GenBank/DDBJ whole genome shotgun (WGS) entry which is preliminary data.</text>
</comment>
<dbReference type="EMBL" id="QGMZ01000039">
    <property type="protein sequence ID" value="PWR70824.1"/>
    <property type="molecule type" value="Genomic_DNA"/>
</dbReference>
<sequence>MAVNIGRGVNSDFREQFMTLKVMSSNIKSQEQFLMMVERQDIIPDMARRLSREAVGSDLQSNKRVLLDFLYNMLARSENQDLNLDVEFHYIMIGKEFLEVDKSILWMEDIELPIPYEIGDKLGKVMVGEDTTEPVKKILAFYKAAEARFDREHFGNLDRCSLLILEEHYPQVSWHIRMRLPAKILNDYPVSI</sequence>
<reference evidence="1 2" key="1">
    <citation type="submission" date="2018-05" db="EMBL/GenBank/DDBJ databases">
        <title>Draft genome of Methanospirillum stamsii Pt1.</title>
        <authorList>
            <person name="Dueholm M.S."/>
            <person name="Nielsen P.H."/>
            <person name="Bakmann L.F."/>
            <person name="Otzen D.E."/>
        </authorList>
    </citation>
    <scope>NUCLEOTIDE SEQUENCE [LARGE SCALE GENOMIC DNA]</scope>
    <source>
        <strain evidence="1 2">Pt1</strain>
    </source>
</reference>
<dbReference type="Proteomes" id="UP000245934">
    <property type="component" value="Unassembled WGS sequence"/>
</dbReference>
<dbReference type="GeneID" id="97608232"/>
<dbReference type="RefSeq" id="WP_109941958.1">
    <property type="nucleotide sequence ID" value="NZ_CP176366.1"/>
</dbReference>
<proteinExistence type="predicted"/>